<name>A0AAJ2S3B9_9ENTR</name>
<dbReference type="RefSeq" id="WP_319629719.1">
    <property type="nucleotide sequence ID" value="NZ_JAWXRB010000018.1"/>
</dbReference>
<sequence length="131" mass="14522">RYYDTETGQYLTPDPIGLSGGVNPYGYVHNPLGWVDPLGLASWQIDGDRTTDILQGGPFKEKYYKDGKTGLWWSKDTTGHGGAVYKVYRETSTSLEWIADADENGQFMPDKHKGNTGKSIPKKCCKGVTVK</sequence>
<evidence type="ECO:0000313" key="2">
    <source>
        <dbReference type="Proteomes" id="UP001282336"/>
    </source>
</evidence>
<dbReference type="Proteomes" id="UP001282336">
    <property type="component" value="Unassembled WGS sequence"/>
</dbReference>
<accession>A0AAJ2S3B9</accession>
<organism evidence="1 2">
    <name type="scientific">Scandinavium lactucae</name>
    <dbReference type="NCBI Taxonomy" id="3095028"/>
    <lineage>
        <taxon>Bacteria</taxon>
        <taxon>Pseudomonadati</taxon>
        <taxon>Pseudomonadota</taxon>
        <taxon>Gammaproteobacteria</taxon>
        <taxon>Enterobacterales</taxon>
        <taxon>Enterobacteriaceae</taxon>
        <taxon>Scandinavium</taxon>
    </lineage>
</organism>
<gene>
    <name evidence="1" type="ORF">SIL20_17220</name>
</gene>
<reference evidence="1" key="1">
    <citation type="submission" date="2023-11" db="EMBL/GenBank/DDBJ databases">
        <title>Scandinavium wanjuensis sp. nov., isolated from lettuce South Korea.</title>
        <authorList>
            <person name="Park J."/>
            <person name="Park S."/>
            <person name="Oh K.K."/>
            <person name="Cho G.S."/>
            <person name="Franz C.M.A.P."/>
        </authorList>
    </citation>
    <scope>NUCLEOTIDE SEQUENCE</scope>
    <source>
        <strain evidence="1">V105_12</strain>
    </source>
</reference>
<feature type="non-terminal residue" evidence="1">
    <location>
        <position position="1"/>
    </location>
</feature>
<dbReference type="EMBL" id="JAWXRC010000042">
    <property type="protein sequence ID" value="MDX6033244.1"/>
    <property type="molecule type" value="Genomic_DNA"/>
</dbReference>
<dbReference type="InterPro" id="IPR022385">
    <property type="entry name" value="Rhs_assc_core"/>
</dbReference>
<evidence type="ECO:0000313" key="1">
    <source>
        <dbReference type="EMBL" id="MDX6033244.1"/>
    </source>
</evidence>
<dbReference type="NCBIfam" id="TIGR03696">
    <property type="entry name" value="Rhs_assc_core"/>
    <property type="match status" value="1"/>
</dbReference>
<protein>
    <submittedName>
        <fullName evidence="1">RHS repeat-associated core domain-containing protein</fullName>
    </submittedName>
</protein>
<dbReference type="Gene3D" id="2.180.10.10">
    <property type="entry name" value="RHS repeat-associated core"/>
    <property type="match status" value="1"/>
</dbReference>
<proteinExistence type="predicted"/>
<dbReference type="AlphaFoldDB" id="A0AAJ2S3B9"/>
<comment type="caution">
    <text evidence="1">The sequence shown here is derived from an EMBL/GenBank/DDBJ whole genome shotgun (WGS) entry which is preliminary data.</text>
</comment>